<dbReference type="FunFam" id="1.20.1740.10:FF:000055">
    <property type="entry name" value="Amino acid permease 6"/>
    <property type="match status" value="1"/>
</dbReference>
<feature type="transmembrane region" description="Helical" evidence="11">
    <location>
        <begin position="426"/>
        <end position="446"/>
    </location>
</feature>
<evidence type="ECO:0000259" key="12">
    <source>
        <dbReference type="Pfam" id="PF01490"/>
    </source>
</evidence>
<keyword evidence="5" id="KW-0769">Symport</keyword>
<feature type="transmembrane region" description="Helical" evidence="11">
    <location>
        <begin position="452"/>
        <end position="471"/>
    </location>
</feature>
<comment type="subcellular location">
    <subcellularLocation>
        <location evidence="1">Cell membrane</location>
    </subcellularLocation>
</comment>
<feature type="region of interest" description="Disordered" evidence="10">
    <location>
        <begin position="1"/>
        <end position="39"/>
    </location>
</feature>
<keyword evidence="2" id="KW-0813">Transport</keyword>
<keyword evidence="3" id="KW-1003">Cell membrane</keyword>
<evidence type="ECO:0000256" key="4">
    <source>
        <dbReference type="ARBA" id="ARBA00022692"/>
    </source>
</evidence>
<feature type="domain" description="Amino acid transporter transmembrane" evidence="12">
    <location>
        <begin position="80"/>
        <end position="508"/>
    </location>
</feature>
<feature type="transmembrane region" description="Helical" evidence="11">
    <location>
        <begin position="82"/>
        <end position="102"/>
    </location>
</feature>
<comment type="similarity">
    <text evidence="9">Belongs to the amino acid/polyamine transporter 2 family. Amino acid/auxin permease (AAAP) (TC 2.A.18.2) subfamily.</text>
</comment>
<keyword evidence="6" id="KW-0029">Amino-acid transport</keyword>
<dbReference type="PANTHER" id="PTHR48017">
    <property type="entry name" value="OS05G0424000 PROTEIN-RELATED"/>
    <property type="match status" value="1"/>
</dbReference>
<feature type="transmembrane region" description="Helical" evidence="11">
    <location>
        <begin position="365"/>
        <end position="386"/>
    </location>
</feature>
<dbReference type="EMBL" id="NCVQ01000010">
    <property type="protein sequence ID" value="PWZ07549.1"/>
    <property type="molecule type" value="Genomic_DNA"/>
</dbReference>
<feature type="transmembrane region" description="Helical" evidence="11">
    <location>
        <begin position="108"/>
        <end position="127"/>
    </location>
</feature>
<feature type="transmembrane region" description="Helical" evidence="11">
    <location>
        <begin position="209"/>
        <end position="227"/>
    </location>
</feature>
<dbReference type="GO" id="GO:0015293">
    <property type="term" value="F:symporter activity"/>
    <property type="evidence" value="ECO:0007669"/>
    <property type="project" value="UniProtKB-KW"/>
</dbReference>
<dbReference type="InterPro" id="IPR013057">
    <property type="entry name" value="AA_transpt_TM"/>
</dbReference>
<dbReference type="GO" id="GO:0006865">
    <property type="term" value="P:amino acid transport"/>
    <property type="evidence" value="ECO:0007669"/>
    <property type="project" value="UniProtKB-KW"/>
</dbReference>
<evidence type="ECO:0000256" key="3">
    <source>
        <dbReference type="ARBA" id="ARBA00022475"/>
    </source>
</evidence>
<keyword evidence="8 11" id="KW-0472">Membrane</keyword>
<evidence type="ECO:0000256" key="2">
    <source>
        <dbReference type="ARBA" id="ARBA00022448"/>
    </source>
</evidence>
<evidence type="ECO:0000256" key="5">
    <source>
        <dbReference type="ARBA" id="ARBA00022847"/>
    </source>
</evidence>
<protein>
    <submittedName>
        <fullName evidence="13">Amino acid permease 1</fullName>
    </submittedName>
</protein>
<dbReference type="Pfam" id="PF01490">
    <property type="entry name" value="Aa_trans"/>
    <property type="match status" value="1"/>
</dbReference>
<evidence type="ECO:0000256" key="7">
    <source>
        <dbReference type="ARBA" id="ARBA00022989"/>
    </source>
</evidence>
<keyword evidence="4 11" id="KW-0812">Transmembrane</keyword>
<gene>
    <name evidence="13" type="primary">AAP1_0</name>
    <name evidence="13" type="ORF">Zm00014a_036091</name>
</gene>
<dbReference type="Proteomes" id="UP000251960">
    <property type="component" value="Chromosome 9"/>
</dbReference>
<reference evidence="13" key="1">
    <citation type="journal article" date="2018" name="Nat. Genet.">
        <title>Extensive intraspecific gene order and gene structural variations between Mo17 and other maize genomes.</title>
        <authorList>
            <person name="Sun S."/>
            <person name="Zhou Y."/>
            <person name="Chen J."/>
            <person name="Shi J."/>
            <person name="Zhao H."/>
            <person name="Zhao H."/>
            <person name="Song W."/>
            <person name="Zhang M."/>
            <person name="Cui Y."/>
            <person name="Dong X."/>
            <person name="Liu H."/>
            <person name="Ma X."/>
            <person name="Jiao Y."/>
            <person name="Wang B."/>
            <person name="Wei X."/>
            <person name="Stein J.C."/>
            <person name="Glaubitz J.C."/>
            <person name="Lu F."/>
            <person name="Yu G."/>
            <person name="Liang C."/>
            <person name="Fengler K."/>
            <person name="Li B."/>
            <person name="Rafalski A."/>
            <person name="Schnable P.S."/>
            <person name="Ware D.H."/>
            <person name="Buckler E.S."/>
            <person name="Lai J."/>
        </authorList>
    </citation>
    <scope>NUCLEOTIDE SEQUENCE [LARGE SCALE GENOMIC DNA]</scope>
    <source>
        <tissue evidence="13">Seedling</tissue>
    </source>
</reference>
<proteinExistence type="inferred from homology"/>
<accession>A0A3L6DGF0</accession>
<comment type="caution">
    <text evidence="13">The sequence shown here is derived from an EMBL/GenBank/DDBJ whole genome shotgun (WGS) entry which is preliminary data.</text>
</comment>
<feature type="transmembrane region" description="Helical" evidence="11">
    <location>
        <begin position="324"/>
        <end position="345"/>
    </location>
</feature>
<feature type="transmembrane region" description="Helical" evidence="11">
    <location>
        <begin position="233"/>
        <end position="257"/>
    </location>
</feature>
<evidence type="ECO:0000256" key="8">
    <source>
        <dbReference type="ARBA" id="ARBA00023136"/>
    </source>
</evidence>
<dbReference type="ExpressionAtlas" id="A0A3L6DGF0">
    <property type="expression patterns" value="baseline and differential"/>
</dbReference>
<dbReference type="AlphaFoldDB" id="A0A3L6DGF0"/>
<evidence type="ECO:0000256" key="6">
    <source>
        <dbReference type="ARBA" id="ARBA00022970"/>
    </source>
</evidence>
<keyword evidence="7 11" id="KW-1133">Transmembrane helix</keyword>
<evidence type="ECO:0000256" key="11">
    <source>
        <dbReference type="SAM" id="Phobius"/>
    </source>
</evidence>
<organism evidence="13">
    <name type="scientific">Zea mays</name>
    <name type="common">Maize</name>
    <dbReference type="NCBI Taxonomy" id="4577"/>
    <lineage>
        <taxon>Eukaryota</taxon>
        <taxon>Viridiplantae</taxon>
        <taxon>Streptophyta</taxon>
        <taxon>Embryophyta</taxon>
        <taxon>Tracheophyta</taxon>
        <taxon>Spermatophyta</taxon>
        <taxon>Magnoliopsida</taxon>
        <taxon>Liliopsida</taxon>
        <taxon>Poales</taxon>
        <taxon>Poaceae</taxon>
        <taxon>PACMAD clade</taxon>
        <taxon>Panicoideae</taxon>
        <taxon>Andropogonodae</taxon>
        <taxon>Andropogoneae</taxon>
        <taxon>Tripsacinae</taxon>
        <taxon>Zea</taxon>
    </lineage>
</organism>
<evidence type="ECO:0000256" key="10">
    <source>
        <dbReference type="SAM" id="MobiDB-lite"/>
    </source>
</evidence>
<dbReference type="GO" id="GO:0005886">
    <property type="term" value="C:plasma membrane"/>
    <property type="evidence" value="ECO:0007669"/>
    <property type="project" value="UniProtKB-SubCell"/>
</dbReference>
<name>A0A3L6DGF0_MAIZE</name>
<feature type="transmembrane region" description="Helical" evidence="11">
    <location>
        <begin position="483"/>
        <end position="505"/>
    </location>
</feature>
<sequence>MTQQDVEMAARHGTGADGAGFYPQPRNGAGGETLDDDGKKKRTGVIATIGGVPSTGANVPPNVGVLDEPGTDAMPLMRPRTVWTASAHIITAVIGSGVLSLAWSTAQLGWVVGPLTLMIFALITYYTSSLLADCYRSGDQLTGKRNYTYMDAVAAYLGRWQVLSCGVFQYVNLVGTAVGYTITASISAAAVHKANCFHNKGHAADCSTYDTMYMVVFGIVQIFFSQLPNFSDLSWLSIVAAIMSFSYSSIAVGLSLARTISGRSGTTTLTGTEIGVDVDSAQKVWLALQALGNIAFAYSYSMILIEIQDTVKSPPAENKTMKKATLMGVTTTTAFYMLAGCLGYSAFGNAAPGNILTGFGFYEPYWLIDFANVCIVVHLVGAYQVFSQPIFAALETAAAKRWPNARFVTREHPLVAGRFHVNLLRLTWRTAFVVVSTVLAIVLPFFNDILGFLGAIGFWPLTVYYPVEMYIRQRRIQKYTSRWVALQLLSFLCFLVSLASAVASIEGVTESLKHYVPFKTKS</sequence>
<evidence type="ECO:0000256" key="9">
    <source>
        <dbReference type="ARBA" id="ARBA00061463"/>
    </source>
</evidence>
<evidence type="ECO:0000313" key="13">
    <source>
        <dbReference type="EMBL" id="PWZ07549.1"/>
    </source>
</evidence>
<evidence type="ECO:0000256" key="1">
    <source>
        <dbReference type="ARBA" id="ARBA00004236"/>
    </source>
</evidence>